<dbReference type="InterPro" id="IPR000801">
    <property type="entry name" value="Esterase-like"/>
</dbReference>
<sequence length="276" mass="30213">MSVSVTKIASNKTFGGILSKYTFKADSLGGLDAKFNVFLPSASESSKFPILYYLAGLECTEDTAPWKGGFLRDAAQEGIALVFPDTSPRGAGAEGEDDSWDFGTGAGFYINATNPIYSKHYNMYDYVVKELPKALQSLDLPLDFTRESIFGHSMGGHGAISLYLPPWGQKAFTGYLTGGIDEGKAYDSTELIASAKGKNLNILIDYVRRPLRSVTRINSTKAGQLLPENFSAAARSAGFTESQVDVREQPGYDHSYYFISTFVPEHIKFHSKFLKA</sequence>
<dbReference type="Pfam" id="PF00756">
    <property type="entry name" value="Esterase"/>
    <property type="match status" value="1"/>
</dbReference>
<evidence type="ECO:0000256" key="3">
    <source>
        <dbReference type="ARBA" id="ARBA00016774"/>
    </source>
</evidence>
<accession>A0A9P6DSA8</accession>
<dbReference type="GO" id="GO:0005829">
    <property type="term" value="C:cytosol"/>
    <property type="evidence" value="ECO:0007669"/>
    <property type="project" value="TreeGrafter"/>
</dbReference>
<evidence type="ECO:0000256" key="5">
    <source>
        <dbReference type="ARBA" id="ARBA00022801"/>
    </source>
</evidence>
<name>A0A9P6DSA8_9AGAM</name>
<keyword evidence="4" id="KW-0719">Serine esterase</keyword>
<dbReference type="InterPro" id="IPR014186">
    <property type="entry name" value="S-formylglutathione_hydrol"/>
</dbReference>
<keyword evidence="5" id="KW-0378">Hydrolase</keyword>
<reference evidence="6" key="1">
    <citation type="journal article" date="2020" name="Nat. Commun.">
        <title>Large-scale genome sequencing of mycorrhizal fungi provides insights into the early evolution of symbiotic traits.</title>
        <authorList>
            <person name="Miyauchi S."/>
            <person name="Kiss E."/>
            <person name="Kuo A."/>
            <person name="Drula E."/>
            <person name="Kohler A."/>
            <person name="Sanchez-Garcia M."/>
            <person name="Morin E."/>
            <person name="Andreopoulos B."/>
            <person name="Barry K.W."/>
            <person name="Bonito G."/>
            <person name="Buee M."/>
            <person name="Carver A."/>
            <person name="Chen C."/>
            <person name="Cichocki N."/>
            <person name="Clum A."/>
            <person name="Culley D."/>
            <person name="Crous P.W."/>
            <person name="Fauchery L."/>
            <person name="Girlanda M."/>
            <person name="Hayes R.D."/>
            <person name="Keri Z."/>
            <person name="LaButti K."/>
            <person name="Lipzen A."/>
            <person name="Lombard V."/>
            <person name="Magnuson J."/>
            <person name="Maillard F."/>
            <person name="Murat C."/>
            <person name="Nolan M."/>
            <person name="Ohm R.A."/>
            <person name="Pangilinan J."/>
            <person name="Pereira M.F."/>
            <person name="Perotto S."/>
            <person name="Peter M."/>
            <person name="Pfister S."/>
            <person name="Riley R."/>
            <person name="Sitrit Y."/>
            <person name="Stielow J.B."/>
            <person name="Szollosi G."/>
            <person name="Zifcakova L."/>
            <person name="Stursova M."/>
            <person name="Spatafora J.W."/>
            <person name="Tedersoo L."/>
            <person name="Vaario L.M."/>
            <person name="Yamada A."/>
            <person name="Yan M."/>
            <person name="Wang P."/>
            <person name="Xu J."/>
            <person name="Bruns T."/>
            <person name="Baldrian P."/>
            <person name="Vilgalys R."/>
            <person name="Dunand C."/>
            <person name="Henrissat B."/>
            <person name="Grigoriev I.V."/>
            <person name="Hibbett D."/>
            <person name="Nagy L.G."/>
            <person name="Martin F.M."/>
        </authorList>
    </citation>
    <scope>NUCLEOTIDE SEQUENCE</scope>
    <source>
        <strain evidence="6">UP504</strain>
    </source>
</reference>
<evidence type="ECO:0000256" key="2">
    <source>
        <dbReference type="ARBA" id="ARBA00012479"/>
    </source>
</evidence>
<evidence type="ECO:0000256" key="1">
    <source>
        <dbReference type="ARBA" id="ARBA00005622"/>
    </source>
</evidence>
<comment type="similarity">
    <text evidence="1">Belongs to the esterase D family.</text>
</comment>
<dbReference type="OrthoDB" id="420518at2759"/>
<dbReference type="GO" id="GO:0018738">
    <property type="term" value="F:S-formylglutathione hydrolase activity"/>
    <property type="evidence" value="ECO:0007669"/>
    <property type="project" value="UniProtKB-EC"/>
</dbReference>
<dbReference type="EMBL" id="MU128978">
    <property type="protein sequence ID" value="KAF9513036.1"/>
    <property type="molecule type" value="Genomic_DNA"/>
</dbReference>
<dbReference type="GO" id="GO:0052689">
    <property type="term" value="F:carboxylic ester hydrolase activity"/>
    <property type="evidence" value="ECO:0007669"/>
    <property type="project" value="UniProtKB-KW"/>
</dbReference>
<dbReference type="InterPro" id="IPR029058">
    <property type="entry name" value="AB_hydrolase_fold"/>
</dbReference>
<dbReference type="Proteomes" id="UP000886523">
    <property type="component" value="Unassembled WGS sequence"/>
</dbReference>
<dbReference type="SUPFAM" id="SSF53474">
    <property type="entry name" value="alpha/beta-Hydrolases"/>
    <property type="match status" value="1"/>
</dbReference>
<protein>
    <recommendedName>
        <fullName evidence="3">S-formylglutathione hydrolase</fullName>
        <ecNumber evidence="2">3.1.2.12</ecNumber>
    </recommendedName>
</protein>
<keyword evidence="7" id="KW-1185">Reference proteome</keyword>
<evidence type="ECO:0000256" key="4">
    <source>
        <dbReference type="ARBA" id="ARBA00022487"/>
    </source>
</evidence>
<dbReference type="PANTHER" id="PTHR10061">
    <property type="entry name" value="S-FORMYLGLUTATHIONE HYDROLASE"/>
    <property type="match status" value="1"/>
</dbReference>
<dbReference type="AlphaFoldDB" id="A0A9P6DSA8"/>
<gene>
    <name evidence="6" type="ORF">BS47DRAFT_1376825</name>
</gene>
<dbReference type="PANTHER" id="PTHR10061:SF0">
    <property type="entry name" value="S-FORMYLGLUTATHIONE HYDROLASE"/>
    <property type="match status" value="1"/>
</dbReference>
<comment type="caution">
    <text evidence="6">The sequence shown here is derived from an EMBL/GenBank/DDBJ whole genome shotgun (WGS) entry which is preliminary data.</text>
</comment>
<proteinExistence type="inferred from homology"/>
<evidence type="ECO:0000313" key="7">
    <source>
        <dbReference type="Proteomes" id="UP000886523"/>
    </source>
</evidence>
<evidence type="ECO:0000313" key="6">
    <source>
        <dbReference type="EMBL" id="KAF9513036.1"/>
    </source>
</evidence>
<dbReference type="GO" id="GO:0046294">
    <property type="term" value="P:formaldehyde catabolic process"/>
    <property type="evidence" value="ECO:0007669"/>
    <property type="project" value="InterPro"/>
</dbReference>
<dbReference type="Gene3D" id="3.40.50.1820">
    <property type="entry name" value="alpha/beta hydrolase"/>
    <property type="match status" value="2"/>
</dbReference>
<dbReference type="EC" id="3.1.2.12" evidence="2"/>
<organism evidence="6 7">
    <name type="scientific">Hydnum rufescens UP504</name>
    <dbReference type="NCBI Taxonomy" id="1448309"/>
    <lineage>
        <taxon>Eukaryota</taxon>
        <taxon>Fungi</taxon>
        <taxon>Dikarya</taxon>
        <taxon>Basidiomycota</taxon>
        <taxon>Agaricomycotina</taxon>
        <taxon>Agaricomycetes</taxon>
        <taxon>Cantharellales</taxon>
        <taxon>Hydnaceae</taxon>
        <taxon>Hydnum</taxon>
    </lineage>
</organism>